<organism evidence="1">
    <name type="scientific">marine metagenome</name>
    <dbReference type="NCBI Taxonomy" id="408172"/>
    <lineage>
        <taxon>unclassified sequences</taxon>
        <taxon>metagenomes</taxon>
        <taxon>ecological metagenomes</taxon>
    </lineage>
</organism>
<evidence type="ECO:0008006" key="2">
    <source>
        <dbReference type="Google" id="ProtNLM"/>
    </source>
</evidence>
<dbReference type="SUPFAM" id="SSF53850">
    <property type="entry name" value="Periplasmic binding protein-like II"/>
    <property type="match status" value="1"/>
</dbReference>
<name>A0A382ZX38_9ZZZZ</name>
<dbReference type="AlphaFoldDB" id="A0A382ZX38"/>
<evidence type="ECO:0000313" key="1">
    <source>
        <dbReference type="EMBL" id="SVE00042.1"/>
    </source>
</evidence>
<dbReference type="EMBL" id="UINC01187358">
    <property type="protein sequence ID" value="SVE00042.1"/>
    <property type="molecule type" value="Genomic_DNA"/>
</dbReference>
<accession>A0A382ZX38</accession>
<gene>
    <name evidence="1" type="ORF">METZ01_LOCUS452896</name>
</gene>
<reference evidence="1" key="1">
    <citation type="submission" date="2018-05" db="EMBL/GenBank/DDBJ databases">
        <authorList>
            <person name="Lanie J.A."/>
            <person name="Ng W.-L."/>
            <person name="Kazmierczak K.M."/>
            <person name="Andrzejewski T.M."/>
            <person name="Davidsen T.M."/>
            <person name="Wayne K.J."/>
            <person name="Tettelin H."/>
            <person name="Glass J.I."/>
            <person name="Rusch D."/>
            <person name="Podicherti R."/>
            <person name="Tsui H.-C.T."/>
            <person name="Winkler M.E."/>
        </authorList>
    </citation>
    <scope>NUCLEOTIDE SEQUENCE</scope>
</reference>
<feature type="non-terminal residue" evidence="1">
    <location>
        <position position="186"/>
    </location>
</feature>
<sequence>MATKLLLETTAPFQGLPELVAYNEGLFEAEGLDVEFMERGQNAPKGTNTNATNPNLLSPFMGHASTFETGQAGMYNACEWGNYRRVQDTNVQGRQLGRRSIVAYGALVVAPDSTIYTPQQLANKLIGVPYFAGTHYLCLLMLEGFLPRDLIKTCLAPNGSGTRYRSLMTGEIDATTLTEPYITVAE</sequence>
<dbReference type="Gene3D" id="3.40.190.10">
    <property type="entry name" value="Periplasmic binding protein-like II"/>
    <property type="match status" value="1"/>
</dbReference>
<proteinExistence type="predicted"/>
<protein>
    <recommendedName>
        <fullName evidence="2">SsuA/THI5-like domain-containing protein</fullName>
    </recommendedName>
</protein>